<dbReference type="RefSeq" id="WP_184468538.1">
    <property type="nucleotide sequence ID" value="NZ_JACIFY010000004.1"/>
</dbReference>
<accession>A0A7W6R1Q5</accession>
<evidence type="ECO:0000256" key="1">
    <source>
        <dbReference type="SAM" id="MobiDB-lite"/>
    </source>
</evidence>
<name>A0A7W6R1Q5_9HYPH</name>
<proteinExistence type="predicted"/>
<evidence type="ECO:0000313" key="2">
    <source>
        <dbReference type="EMBL" id="MBB4235089.1"/>
    </source>
</evidence>
<gene>
    <name evidence="2" type="ORF">GGD57_001647</name>
</gene>
<reference evidence="2 3" key="1">
    <citation type="submission" date="2020-08" db="EMBL/GenBank/DDBJ databases">
        <title>Genomic Encyclopedia of Type Strains, Phase IV (KMG-V): Genome sequencing to study the core and pangenomes of soil and plant-associated prokaryotes.</title>
        <authorList>
            <person name="Whitman W."/>
        </authorList>
    </citation>
    <scope>NUCLEOTIDE SEQUENCE [LARGE SCALE GENOMIC DNA]</scope>
    <source>
        <strain evidence="2 3">SEMIA 4089</strain>
    </source>
</reference>
<dbReference type="Proteomes" id="UP000540909">
    <property type="component" value="Unassembled WGS sequence"/>
</dbReference>
<sequence length="103" mass="11368">MSMEENHCDCIAFDEGDWVESKLNTDVFGIVVGGSDFGRHYHVQIAGSLEIRMMFAVTLRHMAVQGDEPPVGGKQKPPAEADNVIDFTKERKLRKTTTTEGAA</sequence>
<organism evidence="2 3">
    <name type="scientific">Rhizobium esperanzae</name>
    <dbReference type="NCBI Taxonomy" id="1967781"/>
    <lineage>
        <taxon>Bacteria</taxon>
        <taxon>Pseudomonadati</taxon>
        <taxon>Pseudomonadota</taxon>
        <taxon>Alphaproteobacteria</taxon>
        <taxon>Hyphomicrobiales</taxon>
        <taxon>Rhizobiaceae</taxon>
        <taxon>Rhizobium/Agrobacterium group</taxon>
        <taxon>Rhizobium</taxon>
    </lineage>
</organism>
<protein>
    <submittedName>
        <fullName evidence="2">Uncharacterized protein</fullName>
    </submittedName>
</protein>
<comment type="caution">
    <text evidence="2">The sequence shown here is derived from an EMBL/GenBank/DDBJ whole genome shotgun (WGS) entry which is preliminary data.</text>
</comment>
<evidence type="ECO:0000313" key="3">
    <source>
        <dbReference type="Proteomes" id="UP000540909"/>
    </source>
</evidence>
<dbReference type="EMBL" id="JACIFY010000004">
    <property type="protein sequence ID" value="MBB4235089.1"/>
    <property type="molecule type" value="Genomic_DNA"/>
</dbReference>
<feature type="region of interest" description="Disordered" evidence="1">
    <location>
        <begin position="66"/>
        <end position="103"/>
    </location>
</feature>
<dbReference type="AlphaFoldDB" id="A0A7W6R1Q5"/>